<dbReference type="Proteomes" id="UP000272503">
    <property type="component" value="Unassembled WGS sequence"/>
</dbReference>
<evidence type="ECO:0000256" key="2">
    <source>
        <dbReference type="SAM" id="Phobius"/>
    </source>
</evidence>
<evidence type="ECO:0000256" key="1">
    <source>
        <dbReference type="SAM" id="MobiDB-lite"/>
    </source>
</evidence>
<gene>
    <name evidence="3" type="ORF">D9V32_11440</name>
</gene>
<dbReference type="AlphaFoldDB" id="A0A3L7A3W8"/>
<accession>A0A3L7A3W8</accession>
<keyword evidence="4" id="KW-1185">Reference proteome</keyword>
<protein>
    <submittedName>
        <fullName evidence="3">Uncharacterized protein</fullName>
    </submittedName>
</protein>
<name>A0A3L7A3W8_9MICO</name>
<keyword evidence="2" id="KW-1133">Transmembrane helix</keyword>
<proteinExistence type="predicted"/>
<feature type="compositionally biased region" description="Acidic residues" evidence="1">
    <location>
        <begin position="97"/>
        <end position="106"/>
    </location>
</feature>
<evidence type="ECO:0000313" key="4">
    <source>
        <dbReference type="Proteomes" id="UP000272503"/>
    </source>
</evidence>
<feature type="compositionally biased region" description="Low complexity" evidence="1">
    <location>
        <begin position="72"/>
        <end position="96"/>
    </location>
</feature>
<keyword evidence="2" id="KW-0472">Membrane</keyword>
<comment type="caution">
    <text evidence="3">The sequence shown here is derived from an EMBL/GenBank/DDBJ whole genome shotgun (WGS) entry which is preliminary data.</text>
</comment>
<keyword evidence="2" id="KW-0812">Transmembrane</keyword>
<organism evidence="3 4">
    <name type="scientific">Mycetocola tolaasinivorans</name>
    <dbReference type="NCBI Taxonomy" id="76635"/>
    <lineage>
        <taxon>Bacteria</taxon>
        <taxon>Bacillati</taxon>
        <taxon>Actinomycetota</taxon>
        <taxon>Actinomycetes</taxon>
        <taxon>Micrococcales</taxon>
        <taxon>Microbacteriaceae</taxon>
        <taxon>Mycetocola</taxon>
    </lineage>
</organism>
<dbReference type="EMBL" id="RCUX01000008">
    <property type="protein sequence ID" value="RLP75026.1"/>
    <property type="molecule type" value="Genomic_DNA"/>
</dbReference>
<feature type="region of interest" description="Disordered" evidence="1">
    <location>
        <begin position="72"/>
        <end position="118"/>
    </location>
</feature>
<sequence length="233" mass="23801">MTGPTAPSPTPGPDRSTPRAGRTGAWVSHHRPLVVALFCLLAVMLSGGMIIVAWIGGGDHLFASAEQSTSQTAQASASTGATESTSPSASARPTTPAEEEEEEPTEEPVTGGGGAPEDFDEDALRAVIAAEDTTAQRIEKVTNALLGGRAGDCAIGDCLRSVTYDGAGAYTMILGSKIEARSTTPGDLMSMMRATGSIVTFAVSSSDAADFARLTIRTRDGSLQATTPVALGD</sequence>
<dbReference type="RefSeq" id="WP_121649030.1">
    <property type="nucleotide sequence ID" value="NZ_RCUX01000008.1"/>
</dbReference>
<feature type="compositionally biased region" description="Pro residues" evidence="1">
    <location>
        <begin position="1"/>
        <end position="12"/>
    </location>
</feature>
<feature type="transmembrane region" description="Helical" evidence="2">
    <location>
        <begin position="33"/>
        <end position="55"/>
    </location>
</feature>
<feature type="region of interest" description="Disordered" evidence="1">
    <location>
        <begin position="1"/>
        <end position="23"/>
    </location>
</feature>
<evidence type="ECO:0000313" key="3">
    <source>
        <dbReference type="EMBL" id="RLP75026.1"/>
    </source>
</evidence>
<reference evidence="3 4" key="1">
    <citation type="submission" date="2018-10" db="EMBL/GenBank/DDBJ databases">
        <authorList>
            <person name="Li J."/>
        </authorList>
    </citation>
    <scope>NUCLEOTIDE SEQUENCE [LARGE SCALE GENOMIC DNA]</scope>
    <source>
        <strain evidence="3 4">IF 016277</strain>
    </source>
</reference>